<organism evidence="3 4">
    <name type="scientific">Shewanella piezotolerans (strain WP3 / JCM 13877)</name>
    <dbReference type="NCBI Taxonomy" id="225849"/>
    <lineage>
        <taxon>Bacteria</taxon>
        <taxon>Pseudomonadati</taxon>
        <taxon>Pseudomonadota</taxon>
        <taxon>Gammaproteobacteria</taxon>
        <taxon>Alteromonadales</taxon>
        <taxon>Shewanellaceae</taxon>
        <taxon>Shewanella</taxon>
    </lineage>
</organism>
<gene>
    <name evidence="3" type="ordered locus">swp_3424</name>
</gene>
<feature type="region of interest" description="Disordered" evidence="1">
    <location>
        <begin position="137"/>
        <end position="162"/>
    </location>
</feature>
<evidence type="ECO:0000313" key="4">
    <source>
        <dbReference type="Proteomes" id="UP000000753"/>
    </source>
</evidence>
<dbReference type="STRING" id="225849.swp_3424"/>
<dbReference type="AlphaFoldDB" id="B8CRW5"/>
<dbReference type="Gene3D" id="3.90.1340.10">
    <property type="entry name" value="Phage tail collar domain"/>
    <property type="match status" value="1"/>
</dbReference>
<evidence type="ECO:0000313" key="3">
    <source>
        <dbReference type="EMBL" id="ACJ30123.1"/>
    </source>
</evidence>
<sequence>MADPFIGEIRAVGFSFAPRNWAICKGQLMEISQNASLFSLIGSNYGGDGRVTFGIADLRGRTVTGQGQPPGQANRVIGQLGGRQNITLQSAQLPPHNHPLNASSKEGTTSDPTNAVLATGSGSSKVTVSIPAGIPVSGQIGSGPGASPLQNGQTSDSKTASGSVTTEMYTAASSLTPMSANSIGNTGTGAFISVEQPYLTLNYIMALDGIYPTRS</sequence>
<dbReference type="HOGENOM" id="CLU_087872_1_1_6"/>
<dbReference type="InterPro" id="IPR037053">
    <property type="entry name" value="Phage_tail_collar_dom_sf"/>
</dbReference>
<evidence type="ECO:0000256" key="1">
    <source>
        <dbReference type="SAM" id="MobiDB-lite"/>
    </source>
</evidence>
<feature type="domain" description="Phage tail collar" evidence="2">
    <location>
        <begin position="7"/>
        <end position="63"/>
    </location>
</feature>
<dbReference type="KEGG" id="swp:swp_3424"/>
<feature type="region of interest" description="Disordered" evidence="1">
    <location>
        <begin position="91"/>
        <end position="114"/>
    </location>
</feature>
<feature type="compositionally biased region" description="Polar residues" evidence="1">
    <location>
        <begin position="148"/>
        <end position="162"/>
    </location>
</feature>
<dbReference type="eggNOG" id="COG4675">
    <property type="taxonomic scope" value="Bacteria"/>
</dbReference>
<dbReference type="InterPro" id="IPR011083">
    <property type="entry name" value="Phage_tail_collar_dom"/>
</dbReference>
<dbReference type="Proteomes" id="UP000000753">
    <property type="component" value="Chromosome"/>
</dbReference>
<name>B8CRW5_SHEPW</name>
<dbReference type="EMBL" id="CP000472">
    <property type="protein sequence ID" value="ACJ30123.1"/>
    <property type="molecule type" value="Genomic_DNA"/>
</dbReference>
<evidence type="ECO:0000259" key="2">
    <source>
        <dbReference type="Pfam" id="PF07484"/>
    </source>
</evidence>
<dbReference type="Pfam" id="PF07484">
    <property type="entry name" value="Collar"/>
    <property type="match status" value="1"/>
</dbReference>
<dbReference type="SUPFAM" id="SSF88874">
    <property type="entry name" value="Receptor-binding domain of short tail fibre protein gp12"/>
    <property type="match status" value="1"/>
</dbReference>
<proteinExistence type="predicted"/>
<protein>
    <submittedName>
        <fullName evidence="3">Phage Tail Collar</fullName>
    </submittedName>
</protein>
<dbReference type="RefSeq" id="WP_020913472.1">
    <property type="nucleotide sequence ID" value="NC_011566.1"/>
</dbReference>
<keyword evidence="4" id="KW-1185">Reference proteome</keyword>
<reference evidence="3 4" key="1">
    <citation type="journal article" date="2008" name="PLoS ONE">
        <title>Environmental adaptation: genomic analysis of the piezotolerant and psychrotolerant deep-sea iron reducing bacterium Shewanella piezotolerans WP3.</title>
        <authorList>
            <person name="Wang F."/>
            <person name="Wang J."/>
            <person name="Jian H."/>
            <person name="Zhang B."/>
            <person name="Li S."/>
            <person name="Wang F."/>
            <person name="Zeng X."/>
            <person name="Gao L."/>
            <person name="Bartlett D.H."/>
            <person name="Yu J."/>
            <person name="Hu S."/>
            <person name="Xiao X."/>
        </authorList>
    </citation>
    <scope>NUCLEOTIDE SEQUENCE [LARGE SCALE GENOMIC DNA]</scope>
    <source>
        <strain evidence="4">WP3 / JCM 13877</strain>
    </source>
</reference>
<feature type="compositionally biased region" description="Polar residues" evidence="1">
    <location>
        <begin position="100"/>
        <end position="113"/>
    </location>
</feature>
<accession>B8CRW5</accession>
<dbReference type="OrthoDB" id="9810174at2"/>